<evidence type="ECO:0000256" key="7">
    <source>
        <dbReference type="ARBA" id="ARBA00048741"/>
    </source>
</evidence>
<dbReference type="GO" id="GO:0006529">
    <property type="term" value="P:asparagine biosynthetic process"/>
    <property type="evidence" value="ECO:0007669"/>
    <property type="project" value="UniProtKB-KW"/>
</dbReference>
<dbReference type="CDD" id="cd00712">
    <property type="entry name" value="AsnB"/>
    <property type="match status" value="1"/>
</dbReference>
<dbReference type="GO" id="GO:0005524">
    <property type="term" value="F:ATP binding"/>
    <property type="evidence" value="ECO:0007669"/>
    <property type="project" value="UniProtKB-KW"/>
</dbReference>
<comment type="pathway">
    <text evidence="1">Amino-acid biosynthesis; L-asparagine biosynthesis; L-asparagine from L-aspartate (L-Gln route): step 1/1.</text>
</comment>
<comment type="catalytic activity">
    <reaction evidence="7">
        <text>L-aspartate + L-glutamine + ATP + H2O = L-asparagine + L-glutamate + AMP + diphosphate + H(+)</text>
        <dbReference type="Rhea" id="RHEA:12228"/>
        <dbReference type="ChEBI" id="CHEBI:15377"/>
        <dbReference type="ChEBI" id="CHEBI:15378"/>
        <dbReference type="ChEBI" id="CHEBI:29985"/>
        <dbReference type="ChEBI" id="CHEBI:29991"/>
        <dbReference type="ChEBI" id="CHEBI:30616"/>
        <dbReference type="ChEBI" id="CHEBI:33019"/>
        <dbReference type="ChEBI" id="CHEBI:58048"/>
        <dbReference type="ChEBI" id="CHEBI:58359"/>
        <dbReference type="ChEBI" id="CHEBI:456215"/>
        <dbReference type="EC" id="6.3.5.4"/>
    </reaction>
</comment>
<keyword evidence="8" id="KW-0028">Amino-acid biosynthesis</keyword>
<dbReference type="Proteomes" id="UP000192276">
    <property type="component" value="Unassembled WGS sequence"/>
</dbReference>
<dbReference type="GO" id="GO:0004066">
    <property type="term" value="F:asparagine synthase (glutamine-hydrolyzing) activity"/>
    <property type="evidence" value="ECO:0007669"/>
    <property type="project" value="UniProtKB-EC"/>
</dbReference>
<dbReference type="Gene3D" id="3.40.50.620">
    <property type="entry name" value="HUPs"/>
    <property type="match status" value="1"/>
</dbReference>
<feature type="domain" description="Glutamine amidotransferase type-2" evidence="10">
    <location>
        <begin position="2"/>
        <end position="211"/>
    </location>
</feature>
<evidence type="ECO:0000256" key="8">
    <source>
        <dbReference type="PIRSR" id="PIRSR001589-1"/>
    </source>
</evidence>
<organism evidence="11 12">
    <name type="scientific">Niastella populi</name>
    <dbReference type="NCBI Taxonomy" id="550983"/>
    <lineage>
        <taxon>Bacteria</taxon>
        <taxon>Pseudomonadati</taxon>
        <taxon>Bacteroidota</taxon>
        <taxon>Chitinophagia</taxon>
        <taxon>Chitinophagales</taxon>
        <taxon>Chitinophagaceae</taxon>
        <taxon>Niastella</taxon>
    </lineage>
</organism>
<dbReference type="InterPro" id="IPR033738">
    <property type="entry name" value="AsnB_N"/>
</dbReference>
<dbReference type="GO" id="GO:0005829">
    <property type="term" value="C:cytosol"/>
    <property type="evidence" value="ECO:0007669"/>
    <property type="project" value="TreeGrafter"/>
</dbReference>
<feature type="binding site" evidence="9">
    <location>
        <position position="98"/>
    </location>
    <ligand>
        <name>L-glutamine</name>
        <dbReference type="ChEBI" id="CHEBI:58359"/>
    </ligand>
</feature>
<dbReference type="SUPFAM" id="SSF52402">
    <property type="entry name" value="Adenine nucleotide alpha hydrolases-like"/>
    <property type="match status" value="1"/>
</dbReference>
<dbReference type="NCBIfam" id="TIGR01536">
    <property type="entry name" value="asn_synth_AEB"/>
    <property type="match status" value="1"/>
</dbReference>
<feature type="active site" description="For GATase activity" evidence="8">
    <location>
        <position position="2"/>
    </location>
</feature>
<dbReference type="InterPro" id="IPR006426">
    <property type="entry name" value="Asn_synth_AEB"/>
</dbReference>
<evidence type="ECO:0000256" key="2">
    <source>
        <dbReference type="ARBA" id="ARBA00005752"/>
    </source>
</evidence>
<dbReference type="InterPro" id="IPR029055">
    <property type="entry name" value="Ntn_hydrolases_N"/>
</dbReference>
<evidence type="ECO:0000256" key="1">
    <source>
        <dbReference type="ARBA" id="ARBA00005187"/>
    </source>
</evidence>
<reference evidence="12" key="1">
    <citation type="submission" date="2016-04" db="EMBL/GenBank/DDBJ databases">
        <authorList>
            <person name="Chen L."/>
            <person name="Zhuang W."/>
            <person name="Wang G."/>
        </authorList>
    </citation>
    <scope>NUCLEOTIDE SEQUENCE [LARGE SCALE GENOMIC DNA]</scope>
    <source>
        <strain evidence="12">208</strain>
    </source>
</reference>
<comment type="caution">
    <text evidence="11">The sequence shown here is derived from an EMBL/GenBank/DDBJ whole genome shotgun (WGS) entry which is preliminary data.</text>
</comment>
<keyword evidence="8" id="KW-0061">Asparagine biosynthesis</keyword>
<dbReference type="Pfam" id="PF13522">
    <property type="entry name" value="GATase_6"/>
    <property type="match status" value="1"/>
</dbReference>
<feature type="binding site" evidence="9">
    <location>
        <begin position="361"/>
        <end position="362"/>
    </location>
    <ligand>
        <name>ATP</name>
        <dbReference type="ChEBI" id="CHEBI:30616"/>
    </ligand>
</feature>
<evidence type="ECO:0000256" key="4">
    <source>
        <dbReference type="ARBA" id="ARBA00022741"/>
    </source>
</evidence>
<dbReference type="AlphaFoldDB" id="A0A1V9ETG7"/>
<comment type="similarity">
    <text evidence="2">Belongs to the asparagine synthetase family.</text>
</comment>
<evidence type="ECO:0000256" key="6">
    <source>
        <dbReference type="ARBA" id="ARBA00022962"/>
    </source>
</evidence>
<dbReference type="OrthoDB" id="9763290at2"/>
<dbReference type="EMBL" id="LWBP01000227">
    <property type="protein sequence ID" value="OQP49446.1"/>
    <property type="molecule type" value="Genomic_DNA"/>
</dbReference>
<dbReference type="EC" id="6.3.5.4" evidence="3"/>
<evidence type="ECO:0000256" key="9">
    <source>
        <dbReference type="PIRSR" id="PIRSR001589-2"/>
    </source>
</evidence>
<keyword evidence="12" id="KW-1185">Reference proteome</keyword>
<dbReference type="InterPro" id="IPR014729">
    <property type="entry name" value="Rossmann-like_a/b/a_fold"/>
</dbReference>
<evidence type="ECO:0000259" key="10">
    <source>
        <dbReference type="PROSITE" id="PS51278"/>
    </source>
</evidence>
<evidence type="ECO:0000256" key="3">
    <source>
        <dbReference type="ARBA" id="ARBA00012737"/>
    </source>
</evidence>
<protein>
    <recommendedName>
        <fullName evidence="3">asparagine synthase (glutamine-hydrolyzing)</fullName>
        <ecNumber evidence="3">6.3.5.4</ecNumber>
    </recommendedName>
</protein>
<keyword evidence="5 9" id="KW-0067">ATP-binding</keyword>
<dbReference type="PANTHER" id="PTHR43284:SF1">
    <property type="entry name" value="ASPARAGINE SYNTHETASE"/>
    <property type="match status" value="1"/>
</dbReference>
<dbReference type="PIRSF" id="PIRSF001589">
    <property type="entry name" value="Asn_synthetase_glu-h"/>
    <property type="match status" value="1"/>
</dbReference>
<evidence type="ECO:0000256" key="5">
    <source>
        <dbReference type="ARBA" id="ARBA00022840"/>
    </source>
</evidence>
<dbReference type="SUPFAM" id="SSF56235">
    <property type="entry name" value="N-terminal nucleophile aminohydrolases (Ntn hydrolases)"/>
    <property type="match status" value="1"/>
</dbReference>
<accession>A0A1V9ETG7</accession>
<evidence type="ECO:0000313" key="11">
    <source>
        <dbReference type="EMBL" id="OQP49446.1"/>
    </source>
</evidence>
<dbReference type="Pfam" id="PF00733">
    <property type="entry name" value="Asn_synthase"/>
    <property type="match status" value="1"/>
</dbReference>
<keyword evidence="4 9" id="KW-0547">Nucleotide-binding</keyword>
<dbReference type="RefSeq" id="WP_081170146.1">
    <property type="nucleotide sequence ID" value="NZ_LWBP01000227.1"/>
</dbReference>
<dbReference type="Gene3D" id="3.60.20.10">
    <property type="entry name" value="Glutamine Phosphoribosylpyrophosphate, subunit 1, domain 1"/>
    <property type="match status" value="1"/>
</dbReference>
<dbReference type="InterPro" id="IPR001962">
    <property type="entry name" value="Asn_synthase"/>
</dbReference>
<dbReference type="InterPro" id="IPR051786">
    <property type="entry name" value="ASN_synthetase/amidase"/>
</dbReference>
<sequence length="619" mass="70117">MCGIAGIVSFSRNIDLPVTIRRMTNAIAHRGPDTDGFYCNDSIALGHRRLSIIDLSTAANQPIADHTGRYQIIFNGEIYNFREVRKMLPDYPFSTNSDTEVLLAAYSKWGAECLPYLKGMFAFVIWDTVEQVMFIARDRMGVKPVYYFVNDNVFLFASEIRGVLGSDLVPAKANKLSIREFLSYQSVGFPESAIQGVLQLEAGSSITIRDNKYSIKKYWDITDTPAIDFDFGDRLRVQQQVRQLLRNAVERRLVSDVPLGAFLSGGIDSSAVVGLMAEVGAGRPNTFTAGFEEKEFDESGYANIISRKFNTNHNQVLLKPAVFLDELTNALNAMDTPSGDGVNTYVVSKAIRQSGLTVALSGVGGDELFAGYPFFQQYLQLKKYASVWGGAKLLRWGAGLALGNSNKAQRMKSLLNAPASSIRYFYPEFRRIIAPQLLSSLTKWENSRPTLLEEQLVKLPASLEKFPLLSQVSIAEYIGYTQHTLLKDTDQFSMAVSLEVREPFFDHDLIEFVLAIPDHLKFPGFPKQLLVESLKELLPDEVVHRKKQGFLFPWNVWMKKELRSFCETRLQRMAQRDFINGKSLLAYWKRFLNNDASVRWMEIWLFVVLEYWMEKNGIS</sequence>
<dbReference type="STRING" id="550983.A4R26_30730"/>
<dbReference type="PANTHER" id="PTHR43284">
    <property type="entry name" value="ASPARAGINE SYNTHETASE (GLUTAMINE-HYDROLYZING)"/>
    <property type="match status" value="1"/>
</dbReference>
<gene>
    <name evidence="11" type="ORF">A4R26_30730</name>
</gene>
<proteinExistence type="inferred from homology"/>
<dbReference type="InterPro" id="IPR017932">
    <property type="entry name" value="GATase_2_dom"/>
</dbReference>
<name>A0A1V9ETG7_9BACT</name>
<dbReference type="PROSITE" id="PS51278">
    <property type="entry name" value="GATASE_TYPE_2"/>
    <property type="match status" value="1"/>
</dbReference>
<keyword evidence="6 8" id="KW-0315">Glutamine amidotransferase</keyword>
<dbReference type="CDD" id="cd01991">
    <property type="entry name" value="Asn_synthase_B_C"/>
    <property type="match status" value="1"/>
</dbReference>
<evidence type="ECO:0000313" key="12">
    <source>
        <dbReference type="Proteomes" id="UP000192276"/>
    </source>
</evidence>